<comment type="caution">
    <text evidence="1">The sequence shown here is derived from an EMBL/GenBank/DDBJ whole genome shotgun (WGS) entry which is preliminary data.</text>
</comment>
<keyword evidence="2" id="KW-1185">Reference proteome</keyword>
<gene>
    <name evidence="1" type="ORF">RHSIM_Rhsim04G0086500</name>
</gene>
<protein>
    <submittedName>
        <fullName evidence="1">Uncharacterized protein</fullName>
    </submittedName>
</protein>
<name>A0A834H2X0_RHOSS</name>
<organism evidence="1 2">
    <name type="scientific">Rhododendron simsii</name>
    <name type="common">Sims's rhododendron</name>
    <dbReference type="NCBI Taxonomy" id="118357"/>
    <lineage>
        <taxon>Eukaryota</taxon>
        <taxon>Viridiplantae</taxon>
        <taxon>Streptophyta</taxon>
        <taxon>Embryophyta</taxon>
        <taxon>Tracheophyta</taxon>
        <taxon>Spermatophyta</taxon>
        <taxon>Magnoliopsida</taxon>
        <taxon>eudicotyledons</taxon>
        <taxon>Gunneridae</taxon>
        <taxon>Pentapetalae</taxon>
        <taxon>asterids</taxon>
        <taxon>Ericales</taxon>
        <taxon>Ericaceae</taxon>
        <taxon>Ericoideae</taxon>
        <taxon>Rhodoreae</taxon>
        <taxon>Rhododendron</taxon>
    </lineage>
</organism>
<evidence type="ECO:0000313" key="2">
    <source>
        <dbReference type="Proteomes" id="UP000626092"/>
    </source>
</evidence>
<proteinExistence type="predicted"/>
<reference evidence="1" key="1">
    <citation type="submission" date="2019-11" db="EMBL/GenBank/DDBJ databases">
        <authorList>
            <person name="Liu Y."/>
            <person name="Hou J."/>
            <person name="Li T.-Q."/>
            <person name="Guan C.-H."/>
            <person name="Wu X."/>
            <person name="Wu H.-Z."/>
            <person name="Ling F."/>
            <person name="Zhang R."/>
            <person name="Shi X.-G."/>
            <person name="Ren J.-P."/>
            <person name="Chen E.-F."/>
            <person name="Sun J.-M."/>
        </authorList>
    </citation>
    <scope>NUCLEOTIDE SEQUENCE</scope>
    <source>
        <strain evidence="1">Adult_tree_wgs_1</strain>
        <tissue evidence="1">Leaves</tissue>
    </source>
</reference>
<dbReference type="EMBL" id="WJXA01000004">
    <property type="protein sequence ID" value="KAF7145322.1"/>
    <property type="molecule type" value="Genomic_DNA"/>
</dbReference>
<accession>A0A834H2X0</accession>
<evidence type="ECO:0000313" key="1">
    <source>
        <dbReference type="EMBL" id="KAF7145322.1"/>
    </source>
</evidence>
<dbReference type="Proteomes" id="UP000626092">
    <property type="component" value="Unassembled WGS sequence"/>
</dbReference>
<dbReference type="AlphaFoldDB" id="A0A834H2X0"/>
<sequence length="152" mass="16720">MPPIMSARYLLWEHVSLDTKYLLAQGNILINCHPNPLPPSSAQQKNAMESISPAHFLVLQRSLSNATPKFKCRESLTPSGEIGHLARGDFSWQLKKGFANGAWRLNLVEFCVPNARKALHLAAGGHEGLHNAAYTALTDEVVSPPNMLALRQ</sequence>